<proteinExistence type="predicted"/>
<keyword evidence="2" id="KW-1185">Reference proteome</keyword>
<evidence type="ECO:0000313" key="2">
    <source>
        <dbReference type="Proteomes" id="UP001153709"/>
    </source>
</evidence>
<dbReference type="AlphaFoldDB" id="A0A9N9SZ88"/>
<name>A0A9N9SZ88_DIABA</name>
<reference evidence="1" key="1">
    <citation type="submission" date="2022-01" db="EMBL/GenBank/DDBJ databases">
        <authorList>
            <person name="King R."/>
        </authorList>
    </citation>
    <scope>NUCLEOTIDE SEQUENCE</scope>
</reference>
<gene>
    <name evidence="1" type="ORF">DIABBA_LOCUS6778</name>
</gene>
<dbReference type="Proteomes" id="UP001153709">
    <property type="component" value="Chromosome 4"/>
</dbReference>
<evidence type="ECO:0000313" key="1">
    <source>
        <dbReference type="EMBL" id="CAG9833370.1"/>
    </source>
</evidence>
<accession>A0A9N9SZ88</accession>
<organism evidence="1 2">
    <name type="scientific">Diabrotica balteata</name>
    <name type="common">Banded cucumber beetle</name>
    <dbReference type="NCBI Taxonomy" id="107213"/>
    <lineage>
        <taxon>Eukaryota</taxon>
        <taxon>Metazoa</taxon>
        <taxon>Ecdysozoa</taxon>
        <taxon>Arthropoda</taxon>
        <taxon>Hexapoda</taxon>
        <taxon>Insecta</taxon>
        <taxon>Pterygota</taxon>
        <taxon>Neoptera</taxon>
        <taxon>Endopterygota</taxon>
        <taxon>Coleoptera</taxon>
        <taxon>Polyphaga</taxon>
        <taxon>Cucujiformia</taxon>
        <taxon>Chrysomeloidea</taxon>
        <taxon>Chrysomelidae</taxon>
        <taxon>Galerucinae</taxon>
        <taxon>Diabroticina</taxon>
        <taxon>Diabroticites</taxon>
        <taxon>Diabrotica</taxon>
    </lineage>
</organism>
<sequence length="121" mass="14190">MEVIKQETSEETCEVEIENSELDDALLDRFKGEIKEESNLESTDDTFDRSALKEFPIKTEIEQDGNKLTRFKGKRKINEEKKWKHLQELKSVISQVCHLFYAILPHIPDRPKMTAMVYKTS</sequence>
<dbReference type="EMBL" id="OU898279">
    <property type="protein sequence ID" value="CAG9833370.1"/>
    <property type="molecule type" value="Genomic_DNA"/>
</dbReference>
<dbReference type="OrthoDB" id="6740080at2759"/>
<protein>
    <submittedName>
        <fullName evidence="1">Uncharacterized protein</fullName>
    </submittedName>
</protein>